<dbReference type="InterPro" id="IPR000182">
    <property type="entry name" value="GNAT_dom"/>
</dbReference>
<dbReference type="InterPro" id="IPR051531">
    <property type="entry name" value="N-acetyltransferase"/>
</dbReference>
<dbReference type="GO" id="GO:0016747">
    <property type="term" value="F:acyltransferase activity, transferring groups other than amino-acyl groups"/>
    <property type="evidence" value="ECO:0007669"/>
    <property type="project" value="InterPro"/>
</dbReference>
<organism evidence="2 3">
    <name type="scientific">Tenacibaculum todarodis</name>
    <dbReference type="NCBI Taxonomy" id="1850252"/>
    <lineage>
        <taxon>Bacteria</taxon>
        <taxon>Pseudomonadati</taxon>
        <taxon>Bacteroidota</taxon>
        <taxon>Flavobacteriia</taxon>
        <taxon>Flavobacteriales</taxon>
        <taxon>Flavobacteriaceae</taxon>
        <taxon>Tenacibaculum</taxon>
    </lineage>
</organism>
<dbReference type="Proteomes" id="UP000181898">
    <property type="component" value="Chromosome"/>
</dbReference>
<evidence type="ECO:0000259" key="1">
    <source>
        <dbReference type="PROSITE" id="PS51186"/>
    </source>
</evidence>
<dbReference type="InterPro" id="IPR016181">
    <property type="entry name" value="Acyl_CoA_acyltransferase"/>
</dbReference>
<protein>
    <recommendedName>
        <fullName evidence="1">N-acetyltransferase domain-containing protein</fullName>
    </recommendedName>
</protein>
<feature type="domain" description="N-acetyltransferase" evidence="1">
    <location>
        <begin position="14"/>
        <end position="174"/>
    </location>
</feature>
<reference evidence="2 3" key="1">
    <citation type="submission" date="2016-11" db="EMBL/GenBank/DDBJ databases">
        <title>Tenacibaculum sp. LPB0136, isolated from marine environment.</title>
        <authorList>
            <person name="Kim E."/>
            <person name="Yi H."/>
        </authorList>
    </citation>
    <scope>NUCLEOTIDE SEQUENCE [LARGE SCALE GENOMIC DNA]</scope>
    <source>
        <strain evidence="2 3">LPB0136</strain>
    </source>
</reference>
<proteinExistence type="predicted"/>
<dbReference type="STRING" id="1850252.LPB136_05605"/>
<dbReference type="PROSITE" id="PS51186">
    <property type="entry name" value="GNAT"/>
    <property type="match status" value="1"/>
</dbReference>
<evidence type="ECO:0000313" key="3">
    <source>
        <dbReference type="Proteomes" id="UP000181898"/>
    </source>
</evidence>
<dbReference type="AlphaFoldDB" id="A0A1L3JIA7"/>
<dbReference type="EMBL" id="CP018155">
    <property type="protein sequence ID" value="APG64865.1"/>
    <property type="molecule type" value="Genomic_DNA"/>
</dbReference>
<dbReference type="SUPFAM" id="SSF55729">
    <property type="entry name" value="Acyl-CoA N-acyltransferases (Nat)"/>
    <property type="match status" value="1"/>
</dbReference>
<dbReference type="Pfam" id="PF13302">
    <property type="entry name" value="Acetyltransf_3"/>
    <property type="match status" value="1"/>
</dbReference>
<dbReference type="OrthoDB" id="9811523at2"/>
<dbReference type="PANTHER" id="PTHR43792">
    <property type="entry name" value="GNAT FAMILY, PUTATIVE (AFU_ORTHOLOGUE AFUA_3G00765)-RELATED-RELATED"/>
    <property type="match status" value="1"/>
</dbReference>
<dbReference type="KEGG" id="ten:LPB136_05605"/>
<dbReference type="PANTHER" id="PTHR43792:SF1">
    <property type="entry name" value="N-ACETYLTRANSFERASE DOMAIN-CONTAINING PROTEIN"/>
    <property type="match status" value="1"/>
</dbReference>
<sequence>MNFNSFPTLKTERLLLRKSNLDDAATFLELRSNPIINTYIEREIPTKISQAEDFIKKITQEEIDKKSITWLITLKENNKAIGSICIWNLNQEKQYGEVGYSLLPAFFKKGFMSEAMETVLEFGFNKMKLKTIEAFTHKNNIASIALLEKYNFVFQPERKDDDVEDNRVYKIEKETRIKRQE</sequence>
<dbReference type="RefSeq" id="WP_072555190.1">
    <property type="nucleotide sequence ID" value="NZ_CP018155.1"/>
</dbReference>
<name>A0A1L3JIA7_9FLAO</name>
<accession>A0A1L3JIA7</accession>
<dbReference type="Gene3D" id="3.40.630.30">
    <property type="match status" value="1"/>
</dbReference>
<evidence type="ECO:0000313" key="2">
    <source>
        <dbReference type="EMBL" id="APG64865.1"/>
    </source>
</evidence>
<gene>
    <name evidence="2" type="ORF">LPB136_05605</name>
</gene>
<keyword evidence="3" id="KW-1185">Reference proteome</keyword>